<reference evidence="1 2" key="1">
    <citation type="journal article" date="2021" name="Sci. Rep.">
        <title>Chromosome anchoring in Senegalese sole (Solea senegalensis) reveals sex-associated markers and genome rearrangements in flatfish.</title>
        <authorList>
            <person name="Guerrero-Cozar I."/>
            <person name="Gomez-Garrido J."/>
            <person name="Berbel C."/>
            <person name="Martinez-Blanch J.F."/>
            <person name="Alioto T."/>
            <person name="Claros M.G."/>
            <person name="Gagnaire P.A."/>
            <person name="Manchado M."/>
        </authorList>
    </citation>
    <scope>NUCLEOTIDE SEQUENCE [LARGE SCALE GENOMIC DNA]</scope>
    <source>
        <strain evidence="1">Sse05_10M</strain>
    </source>
</reference>
<sequence>MGQIGKGLSFHYGHKNWSTSIVNWPVMTHPYPDNPLCGSFCGDPPVTGYAEVESRAAVFSIDVCTERNVQCVNVLLNVHFPSLFAWTCRRVERFSGSKLSHGDFSAQIALRLKKLLQQSSHLGTGPGLRSMPHALLTLSVLPSAQPIKPLVPLKPYLLPLTRVIGNENNTEGFPRRQRSVSAVGHMKLLICG</sequence>
<dbReference type="EMBL" id="JAGKHQ010000019">
    <property type="protein sequence ID" value="KAG7482786.1"/>
    <property type="molecule type" value="Genomic_DNA"/>
</dbReference>
<organism evidence="1 2">
    <name type="scientific">Solea senegalensis</name>
    <name type="common">Senegalese sole</name>
    <dbReference type="NCBI Taxonomy" id="28829"/>
    <lineage>
        <taxon>Eukaryota</taxon>
        <taxon>Metazoa</taxon>
        <taxon>Chordata</taxon>
        <taxon>Craniata</taxon>
        <taxon>Vertebrata</taxon>
        <taxon>Euteleostomi</taxon>
        <taxon>Actinopterygii</taxon>
        <taxon>Neopterygii</taxon>
        <taxon>Teleostei</taxon>
        <taxon>Neoteleostei</taxon>
        <taxon>Acanthomorphata</taxon>
        <taxon>Carangaria</taxon>
        <taxon>Pleuronectiformes</taxon>
        <taxon>Pleuronectoidei</taxon>
        <taxon>Soleidae</taxon>
        <taxon>Solea</taxon>
    </lineage>
</organism>
<evidence type="ECO:0000313" key="1">
    <source>
        <dbReference type="EMBL" id="KAG7482786.1"/>
    </source>
</evidence>
<proteinExistence type="predicted"/>
<dbReference type="Proteomes" id="UP000693946">
    <property type="component" value="Linkage Group LG7"/>
</dbReference>
<gene>
    <name evidence="1" type="ORF">JOB18_030249</name>
</gene>
<comment type="caution">
    <text evidence="1">The sequence shown here is derived from an EMBL/GenBank/DDBJ whole genome shotgun (WGS) entry which is preliminary data.</text>
</comment>
<protein>
    <submittedName>
        <fullName evidence="1">Uncharacterized protein</fullName>
    </submittedName>
</protein>
<keyword evidence="2" id="KW-1185">Reference proteome</keyword>
<accession>A0AAV6Q7E7</accession>
<evidence type="ECO:0000313" key="2">
    <source>
        <dbReference type="Proteomes" id="UP000693946"/>
    </source>
</evidence>
<dbReference type="AlphaFoldDB" id="A0AAV6Q7E7"/>
<name>A0AAV6Q7E7_SOLSE</name>